<dbReference type="InterPro" id="IPR027417">
    <property type="entry name" value="P-loop_NTPase"/>
</dbReference>
<keyword evidence="12" id="KW-1185">Reference proteome</keyword>
<evidence type="ECO:0000256" key="4">
    <source>
        <dbReference type="ARBA" id="ARBA00054077"/>
    </source>
</evidence>
<accession>A0AAV7Q902</accession>
<dbReference type="GO" id="GO:0003924">
    <property type="term" value="F:GTPase activity"/>
    <property type="evidence" value="ECO:0007669"/>
    <property type="project" value="InterPro"/>
</dbReference>
<dbReference type="PRINTS" id="PR00328">
    <property type="entry name" value="SAR1GTPBP"/>
</dbReference>
<sequence length="187" mass="20568">MGLVMSMVKEALGGFFGRKARIVMMGLDAAGKTSILYKLKMNQTVATIPTIGFNVETVKTSKNEFFTIMDVSGRKNIRGLWKSYFTDTDALIFVVDSADTERLCEARTELEAILGYDEMRGVPLVVLANKQDLATAQSPSVLVEELGLQRLLGHDWHVQTCCATSGQGLAEGLETLSEVIKKRKEAM</sequence>
<comment type="subunit">
    <text evidence="5">Interacts with ARL14EP.</text>
</comment>
<evidence type="ECO:0000256" key="6">
    <source>
        <dbReference type="ARBA" id="ARBA00072405"/>
    </source>
</evidence>
<dbReference type="EMBL" id="JANPWB010000010">
    <property type="protein sequence ID" value="KAJ1135692.1"/>
    <property type="molecule type" value="Genomic_DNA"/>
</dbReference>
<dbReference type="SMART" id="SM00178">
    <property type="entry name" value="SAR"/>
    <property type="match status" value="1"/>
</dbReference>
<evidence type="ECO:0000256" key="2">
    <source>
        <dbReference type="ARBA" id="ARBA00022741"/>
    </source>
</evidence>
<dbReference type="SUPFAM" id="SSF52540">
    <property type="entry name" value="P-loop containing nucleoside triphosphate hydrolases"/>
    <property type="match status" value="1"/>
</dbReference>
<dbReference type="PROSITE" id="PS51417">
    <property type="entry name" value="ARF"/>
    <property type="match status" value="1"/>
</dbReference>
<keyword evidence="9" id="KW-0479">Metal-binding</keyword>
<dbReference type="SMART" id="SM00177">
    <property type="entry name" value="ARF"/>
    <property type="match status" value="1"/>
</dbReference>
<dbReference type="InterPro" id="IPR006689">
    <property type="entry name" value="Small_GTPase_ARF/SAR"/>
</dbReference>
<evidence type="ECO:0000313" key="11">
    <source>
        <dbReference type="EMBL" id="KAJ1135692.1"/>
    </source>
</evidence>
<keyword evidence="2 8" id="KW-0547">Nucleotide-binding</keyword>
<organism evidence="11 12">
    <name type="scientific">Pleurodeles waltl</name>
    <name type="common">Iberian ribbed newt</name>
    <dbReference type="NCBI Taxonomy" id="8319"/>
    <lineage>
        <taxon>Eukaryota</taxon>
        <taxon>Metazoa</taxon>
        <taxon>Chordata</taxon>
        <taxon>Craniata</taxon>
        <taxon>Vertebrata</taxon>
        <taxon>Euteleostomi</taxon>
        <taxon>Amphibia</taxon>
        <taxon>Batrachia</taxon>
        <taxon>Caudata</taxon>
        <taxon>Salamandroidea</taxon>
        <taxon>Salamandridae</taxon>
        <taxon>Pleurodelinae</taxon>
        <taxon>Pleurodeles</taxon>
    </lineage>
</organism>
<comment type="similarity">
    <text evidence="1 10">Belongs to the small GTPase superfamily. Arf family.</text>
</comment>
<feature type="binding site" evidence="8">
    <location>
        <begin position="26"/>
        <end position="33"/>
    </location>
    <ligand>
        <name>GTP</name>
        <dbReference type="ChEBI" id="CHEBI:37565"/>
    </ligand>
</feature>
<evidence type="ECO:0000256" key="5">
    <source>
        <dbReference type="ARBA" id="ARBA00061881"/>
    </source>
</evidence>
<dbReference type="InterPro" id="IPR005225">
    <property type="entry name" value="Small_GTP-bd"/>
</dbReference>
<feature type="binding site" evidence="9">
    <location>
        <position position="33"/>
    </location>
    <ligand>
        <name>Mg(2+)</name>
        <dbReference type="ChEBI" id="CHEBI:18420"/>
    </ligand>
</feature>
<dbReference type="PANTHER" id="PTHR11711">
    <property type="entry name" value="ADP RIBOSYLATION FACTOR-RELATED"/>
    <property type="match status" value="1"/>
</dbReference>
<feature type="binding site" evidence="8">
    <location>
        <position position="73"/>
    </location>
    <ligand>
        <name>GTP</name>
        <dbReference type="ChEBI" id="CHEBI:37565"/>
    </ligand>
</feature>
<comment type="caution">
    <text evidence="11">The sequence shown here is derived from an EMBL/GenBank/DDBJ whole genome shotgun (WGS) entry which is preliminary data.</text>
</comment>
<evidence type="ECO:0000256" key="1">
    <source>
        <dbReference type="ARBA" id="ARBA00010290"/>
    </source>
</evidence>
<keyword evidence="9" id="KW-0460">Magnesium</keyword>
<evidence type="ECO:0000256" key="7">
    <source>
        <dbReference type="ARBA" id="ARBA00077764"/>
    </source>
</evidence>
<comment type="function">
    <text evidence="4">GTPase that recruits MYO1E to MHC class II-containing vesicles via the effector protein ARL14EP and hence controls the movement of these vesicles along the actin cytoskeleton in dendritic cells.</text>
</comment>
<name>A0AAV7Q902_PLEWA</name>
<feature type="binding site" evidence="8">
    <location>
        <begin position="129"/>
        <end position="132"/>
    </location>
    <ligand>
        <name>GTP</name>
        <dbReference type="ChEBI" id="CHEBI:37565"/>
    </ligand>
</feature>
<dbReference type="Proteomes" id="UP001066276">
    <property type="component" value="Chromosome 6"/>
</dbReference>
<dbReference type="GO" id="GO:0005525">
    <property type="term" value="F:GTP binding"/>
    <property type="evidence" value="ECO:0007669"/>
    <property type="project" value="UniProtKB-KW"/>
</dbReference>
<reference evidence="11" key="1">
    <citation type="journal article" date="2022" name="bioRxiv">
        <title>Sequencing and chromosome-scale assembly of the giantPleurodeles waltlgenome.</title>
        <authorList>
            <person name="Brown T."/>
            <person name="Elewa A."/>
            <person name="Iarovenko S."/>
            <person name="Subramanian E."/>
            <person name="Araus A.J."/>
            <person name="Petzold A."/>
            <person name="Susuki M."/>
            <person name="Suzuki K.-i.T."/>
            <person name="Hayashi T."/>
            <person name="Toyoda A."/>
            <person name="Oliveira C."/>
            <person name="Osipova E."/>
            <person name="Leigh N.D."/>
            <person name="Simon A."/>
            <person name="Yun M.H."/>
        </authorList>
    </citation>
    <scope>NUCLEOTIDE SEQUENCE</scope>
    <source>
        <strain evidence="11">20211129_DDA</strain>
        <tissue evidence="11">Liver</tissue>
    </source>
</reference>
<evidence type="ECO:0000256" key="3">
    <source>
        <dbReference type="ARBA" id="ARBA00023134"/>
    </source>
</evidence>
<keyword evidence="3 8" id="KW-0342">GTP-binding</keyword>
<dbReference type="AlphaFoldDB" id="A0AAV7Q902"/>
<dbReference type="Gene3D" id="3.40.50.300">
    <property type="entry name" value="P-loop containing nucleotide triphosphate hydrolases"/>
    <property type="match status" value="1"/>
</dbReference>
<proteinExistence type="inferred from homology"/>
<protein>
    <recommendedName>
        <fullName evidence="6">ADP-ribosylation factor-like protein 14</fullName>
    </recommendedName>
    <alternativeName>
        <fullName evidence="7">ADP-ribosylation factor 7</fullName>
    </alternativeName>
</protein>
<dbReference type="CDD" id="cd00878">
    <property type="entry name" value="Arf_Arl"/>
    <property type="match status" value="1"/>
</dbReference>
<evidence type="ECO:0000256" key="8">
    <source>
        <dbReference type="PIRSR" id="PIRSR606689-1"/>
    </source>
</evidence>
<gene>
    <name evidence="11" type="ORF">NDU88_002127</name>
</gene>
<evidence type="ECO:0000256" key="10">
    <source>
        <dbReference type="RuleBase" id="RU003925"/>
    </source>
</evidence>
<dbReference type="InterPro" id="IPR024156">
    <property type="entry name" value="Small_GTPase_ARF"/>
</dbReference>
<dbReference type="GO" id="GO:0030010">
    <property type="term" value="P:establishment of cell polarity"/>
    <property type="evidence" value="ECO:0007669"/>
    <property type="project" value="UniProtKB-ARBA"/>
</dbReference>
<feature type="binding site" evidence="9">
    <location>
        <position position="50"/>
    </location>
    <ligand>
        <name>Mg(2+)</name>
        <dbReference type="ChEBI" id="CHEBI:18420"/>
    </ligand>
</feature>
<dbReference type="FunFam" id="3.40.50.300:FF:000412">
    <property type="entry name" value="ADP-ribosylation factor 1"/>
    <property type="match status" value="1"/>
</dbReference>
<evidence type="ECO:0000256" key="9">
    <source>
        <dbReference type="PIRSR" id="PIRSR606689-2"/>
    </source>
</evidence>
<dbReference type="GO" id="GO:0046872">
    <property type="term" value="F:metal ion binding"/>
    <property type="evidence" value="ECO:0007669"/>
    <property type="project" value="UniProtKB-KW"/>
</dbReference>
<evidence type="ECO:0000313" key="12">
    <source>
        <dbReference type="Proteomes" id="UP001066276"/>
    </source>
</evidence>
<dbReference type="Pfam" id="PF00025">
    <property type="entry name" value="Arf"/>
    <property type="match status" value="1"/>
</dbReference>
<dbReference type="NCBIfam" id="TIGR00231">
    <property type="entry name" value="small_GTP"/>
    <property type="match status" value="1"/>
</dbReference>